<dbReference type="FunFam" id="3.10.20.310:FF:000003">
    <property type="entry name" value="Outer membrane protein assembly factor BamA"/>
    <property type="match status" value="1"/>
</dbReference>
<dbReference type="AlphaFoldDB" id="A0A2P5KBX7"/>
<dbReference type="EMBL" id="PRDW01000004">
    <property type="protein sequence ID" value="PPB84220.1"/>
    <property type="molecule type" value="Genomic_DNA"/>
</dbReference>
<protein>
    <recommendedName>
        <fullName evidence="8 9">Outer membrane protein assembly factor BamA</fullName>
    </recommendedName>
</protein>
<comment type="caution">
    <text evidence="11">The sequence shown here is derived from an EMBL/GenBank/DDBJ whole genome shotgun (WGS) entry which is preliminary data.</text>
</comment>
<keyword evidence="3 8" id="KW-0812">Transmembrane</keyword>
<keyword evidence="7 8" id="KW-0998">Cell outer membrane</keyword>
<evidence type="ECO:0000256" key="2">
    <source>
        <dbReference type="ARBA" id="ARBA00022452"/>
    </source>
</evidence>
<evidence type="ECO:0000256" key="5">
    <source>
        <dbReference type="ARBA" id="ARBA00022737"/>
    </source>
</evidence>
<dbReference type="InterPro" id="IPR000184">
    <property type="entry name" value="Bac_surfAg_D15"/>
</dbReference>
<keyword evidence="5 8" id="KW-0677">Repeat</keyword>
<sequence length="786" mass="87269">MYARVARYASQQQKHWGSKLFKHHRFVPKTVAAALFVAHGIVAHATVPFVVKDIRLEGLQRVEPGTVFAYLPIKQGDTFTDDKGSEAIRALYATGFFSDVKVLAQNDVVVVNVQERPAIGSIDFAGIHEFDKENLTKALRAVGLSNGRYYDKALVDKAEQELKRQYLTRGYYAAEVKTTVTPIDRNRVSILLSVVEGPSAKIRQINFIGNKTFSTSTLRDEMQLSTPNWFSWYTKADLYSKEKLTGDLENIRSYYLNRGYLEFNIDSTQVSISPDKKNMYLTVTLHEGEPYKVSSIKLAGNLLDKEAELAKLVQLKPGDRFSAEKLQASTKAIVDKLGEYGYAFASVNAQPDIDQEHHTVNLILQVDPSRRVYVRRVNITGNNKTRDEVIRREMRQFESSWFDSHRLALSKDRVNRLGYFTDVDVTTAPVEGTNDQVDVDVKVTEKPTGAITLGAGFSSTDKVVLSAGVSQDNVFGSGTSLSVNVNTARTYRTLAVTQVDPYFTIDGIKRITDVYYRTYQPLYYSTNSSFRIITAGGDLKFGIPFSEADTVYFGAGVEQNRLDIDSATPQSYIDYVNQFGRVSNNVPVTIGWSRDARDSALVPSRGYYTQANAEYGTPIGKAQYYKADLQAQYYYSFARGFVLGLNLQGGYGNGLGGKPYPIFKNYFAGGIGSVRGYEPSSLGPRDKATNDPIGGSKMIVGNIELTFPLPGTGYDRTLRVFTFLDGGNVWGTEGNSIGANGLRYGYGLGLAWISPIGPLKLSLGFPLVKHNGDQYQKFQFQIGTAF</sequence>
<dbReference type="HAMAP" id="MF_01430">
    <property type="entry name" value="OM_assembly_BamA"/>
    <property type="match status" value="1"/>
</dbReference>
<dbReference type="OrthoDB" id="9803054at2"/>
<evidence type="ECO:0000256" key="9">
    <source>
        <dbReference type="NCBIfam" id="TIGR03303"/>
    </source>
</evidence>
<dbReference type="InterPro" id="IPR010827">
    <property type="entry name" value="BamA/TamA_POTRA"/>
</dbReference>
<dbReference type="PIRSF" id="PIRSF006076">
    <property type="entry name" value="OM_assembly_OMP85"/>
    <property type="match status" value="1"/>
</dbReference>
<dbReference type="InterPro" id="IPR023707">
    <property type="entry name" value="OM_assembly_BamA"/>
</dbReference>
<dbReference type="PANTHER" id="PTHR12815:SF23">
    <property type="entry name" value="OUTER MEMBRANE PROTEIN ASSEMBLY FACTOR BAMA"/>
    <property type="match status" value="1"/>
</dbReference>
<organism evidence="11 12">
    <name type="scientific">Mycetohabitans endofungorum</name>
    <dbReference type="NCBI Taxonomy" id="417203"/>
    <lineage>
        <taxon>Bacteria</taxon>
        <taxon>Pseudomonadati</taxon>
        <taxon>Pseudomonadota</taxon>
        <taxon>Betaproteobacteria</taxon>
        <taxon>Burkholderiales</taxon>
        <taxon>Burkholderiaceae</taxon>
        <taxon>Mycetohabitans</taxon>
    </lineage>
</organism>
<evidence type="ECO:0000259" key="10">
    <source>
        <dbReference type="PROSITE" id="PS51779"/>
    </source>
</evidence>
<dbReference type="PROSITE" id="PS51779">
    <property type="entry name" value="POTRA"/>
    <property type="match status" value="5"/>
</dbReference>
<comment type="function">
    <text evidence="8">Part of the outer membrane protein assembly complex, which is involved in assembly and insertion of beta-barrel proteins into the outer membrane.</text>
</comment>
<dbReference type="GO" id="GO:0051205">
    <property type="term" value="P:protein insertion into membrane"/>
    <property type="evidence" value="ECO:0007669"/>
    <property type="project" value="UniProtKB-UniRule"/>
</dbReference>
<comment type="similarity">
    <text evidence="8">Belongs to the BamA family.</text>
</comment>
<accession>A0A2P5KBX7</accession>
<comment type="subunit">
    <text evidence="8">Part of the Bam complex.</text>
</comment>
<evidence type="ECO:0000256" key="1">
    <source>
        <dbReference type="ARBA" id="ARBA00004370"/>
    </source>
</evidence>
<evidence type="ECO:0000256" key="8">
    <source>
        <dbReference type="HAMAP-Rule" id="MF_01430"/>
    </source>
</evidence>
<feature type="domain" description="POTRA" evidence="10">
    <location>
        <begin position="291"/>
        <end position="369"/>
    </location>
</feature>
<proteinExistence type="inferred from homology"/>
<evidence type="ECO:0000313" key="11">
    <source>
        <dbReference type="EMBL" id="PPB84220.1"/>
    </source>
</evidence>
<dbReference type="GO" id="GO:0009279">
    <property type="term" value="C:cell outer membrane"/>
    <property type="evidence" value="ECO:0007669"/>
    <property type="project" value="UniProtKB-SubCell"/>
</dbReference>
<feature type="domain" description="POTRA" evidence="10">
    <location>
        <begin position="117"/>
        <end position="197"/>
    </location>
</feature>
<keyword evidence="4 8" id="KW-0732">Signal</keyword>
<name>A0A2P5KBX7_9BURK</name>
<dbReference type="InterPro" id="IPR039910">
    <property type="entry name" value="D15-like"/>
</dbReference>
<dbReference type="Pfam" id="PF07244">
    <property type="entry name" value="POTRA"/>
    <property type="match status" value="5"/>
</dbReference>
<evidence type="ECO:0000256" key="7">
    <source>
        <dbReference type="ARBA" id="ARBA00023237"/>
    </source>
</evidence>
<feature type="domain" description="POTRA" evidence="10">
    <location>
        <begin position="200"/>
        <end position="288"/>
    </location>
</feature>
<dbReference type="FunFam" id="3.10.20.310:FF:000002">
    <property type="entry name" value="Outer membrane protein assembly factor BamA"/>
    <property type="match status" value="1"/>
</dbReference>
<keyword evidence="2 8" id="KW-1134">Transmembrane beta strand</keyword>
<feature type="domain" description="POTRA" evidence="10">
    <location>
        <begin position="49"/>
        <end position="116"/>
    </location>
</feature>
<keyword evidence="6 8" id="KW-0472">Membrane</keyword>
<dbReference type="Gene3D" id="2.40.160.50">
    <property type="entry name" value="membrane protein fhac: a member of the omp85/tpsb transporter family"/>
    <property type="match status" value="1"/>
</dbReference>
<dbReference type="Pfam" id="PF01103">
    <property type="entry name" value="Omp85"/>
    <property type="match status" value="1"/>
</dbReference>
<dbReference type="NCBIfam" id="TIGR03303">
    <property type="entry name" value="OM_YaeT"/>
    <property type="match status" value="1"/>
</dbReference>
<dbReference type="GO" id="GO:0043165">
    <property type="term" value="P:Gram-negative-bacterium-type cell outer membrane assembly"/>
    <property type="evidence" value="ECO:0007669"/>
    <property type="project" value="UniProtKB-UniRule"/>
</dbReference>
<dbReference type="InterPro" id="IPR034746">
    <property type="entry name" value="POTRA"/>
</dbReference>
<comment type="subcellular location">
    <subcellularLocation>
        <location evidence="8">Cell outer membrane</location>
    </subcellularLocation>
    <subcellularLocation>
        <location evidence="1">Membrane</location>
    </subcellularLocation>
</comment>
<evidence type="ECO:0000313" key="12">
    <source>
        <dbReference type="Proteomes" id="UP000243096"/>
    </source>
</evidence>
<evidence type="ECO:0000256" key="6">
    <source>
        <dbReference type="ARBA" id="ARBA00023136"/>
    </source>
</evidence>
<evidence type="ECO:0000256" key="3">
    <source>
        <dbReference type="ARBA" id="ARBA00022692"/>
    </source>
</evidence>
<feature type="domain" description="POTRA" evidence="10">
    <location>
        <begin position="372"/>
        <end position="446"/>
    </location>
</feature>
<keyword evidence="12" id="KW-1185">Reference proteome</keyword>
<dbReference type="Proteomes" id="UP000243096">
    <property type="component" value="Unassembled WGS sequence"/>
</dbReference>
<evidence type="ECO:0000256" key="4">
    <source>
        <dbReference type="ARBA" id="ARBA00022729"/>
    </source>
</evidence>
<dbReference type="Gene3D" id="3.10.20.310">
    <property type="entry name" value="membrane protein fhac"/>
    <property type="match status" value="5"/>
</dbReference>
<dbReference type="PANTHER" id="PTHR12815">
    <property type="entry name" value="SORTING AND ASSEMBLY MACHINERY SAMM50 PROTEIN FAMILY MEMBER"/>
    <property type="match status" value="1"/>
</dbReference>
<gene>
    <name evidence="8" type="primary">bamA</name>
    <name evidence="11" type="ORF">B0O95_104172</name>
</gene>
<reference evidence="11 12" key="1">
    <citation type="submission" date="2018-01" db="EMBL/GenBank/DDBJ databases">
        <title>Genomic Encyclopedia of Type Strains, Phase III (KMG-III): the genomes of soil and plant-associated and newly described type strains.</title>
        <authorList>
            <person name="Whitman W."/>
        </authorList>
    </citation>
    <scope>NUCLEOTIDE SEQUENCE [LARGE SCALE GENOMIC DNA]</scope>
    <source>
        <strain evidence="11 12">HKI456</strain>
    </source>
</reference>